<feature type="region of interest" description="Disordered" evidence="2">
    <location>
        <begin position="59"/>
        <end position="78"/>
    </location>
</feature>
<dbReference type="PANTHER" id="PTHR46068:SF1">
    <property type="entry name" value="TRANSPOSASE IS30-LIKE HTH DOMAIN-CONTAINING PROTEIN"/>
    <property type="match status" value="1"/>
</dbReference>
<reference evidence="5" key="1">
    <citation type="submission" date="2017-02" db="UniProtKB">
        <authorList>
            <consortium name="WormBaseParasite"/>
        </authorList>
    </citation>
    <scope>IDENTIFICATION</scope>
</reference>
<proteinExistence type="predicted"/>
<dbReference type="SUPFAM" id="SSF46689">
    <property type="entry name" value="Homeodomain-like"/>
    <property type="match status" value="1"/>
</dbReference>
<dbReference type="PANTHER" id="PTHR46068">
    <property type="entry name" value="PROTEIN CBG27172"/>
    <property type="match status" value="1"/>
</dbReference>
<gene>
    <name evidence="3" type="ORF">NBR_LOCUS17730</name>
</gene>
<dbReference type="STRING" id="27835.A0A0N4YKY0"/>
<name>A0A0N4YKY0_NIPBR</name>
<evidence type="ECO:0000313" key="4">
    <source>
        <dbReference type="Proteomes" id="UP000271162"/>
    </source>
</evidence>
<organism evidence="5">
    <name type="scientific">Nippostrongylus brasiliensis</name>
    <name type="common">Rat hookworm</name>
    <dbReference type="NCBI Taxonomy" id="27835"/>
    <lineage>
        <taxon>Eukaryota</taxon>
        <taxon>Metazoa</taxon>
        <taxon>Ecdysozoa</taxon>
        <taxon>Nematoda</taxon>
        <taxon>Chromadorea</taxon>
        <taxon>Rhabditida</taxon>
        <taxon>Rhabditina</taxon>
        <taxon>Rhabditomorpha</taxon>
        <taxon>Strongyloidea</taxon>
        <taxon>Heligmosomidae</taxon>
        <taxon>Nippostrongylus</taxon>
    </lineage>
</organism>
<dbReference type="InterPro" id="IPR009057">
    <property type="entry name" value="Homeodomain-like_sf"/>
</dbReference>
<evidence type="ECO:0000256" key="1">
    <source>
        <dbReference type="ARBA" id="ARBA00004123"/>
    </source>
</evidence>
<dbReference type="GO" id="GO:0005634">
    <property type="term" value="C:nucleus"/>
    <property type="evidence" value="ECO:0007669"/>
    <property type="project" value="UniProtKB-SubCell"/>
</dbReference>
<evidence type="ECO:0000313" key="3">
    <source>
        <dbReference type="EMBL" id="VDL81389.1"/>
    </source>
</evidence>
<evidence type="ECO:0000256" key="2">
    <source>
        <dbReference type="SAM" id="MobiDB-lite"/>
    </source>
</evidence>
<dbReference type="Proteomes" id="UP000271162">
    <property type="component" value="Unassembled WGS sequence"/>
</dbReference>
<dbReference type="WBParaSite" id="NBR_0001772901-mRNA-1">
    <property type="protein sequence ID" value="NBR_0001772901-mRNA-1"/>
    <property type="gene ID" value="NBR_0001772901"/>
</dbReference>
<accession>A0A0N4YKY0</accession>
<keyword evidence="4" id="KW-1185">Reference proteome</keyword>
<sequence>MCSCTTPTSVGSTLNKLCVLLPIEPPSRTSWTKDFDPVVDIARKLHINDRTVRKIVAPYRQRGHHQPLPKPGRPRTVNVPGIRKIIKKRIKRNDQVSLNTIASDLNTT</sequence>
<protein>
    <submittedName>
        <fullName evidence="5">Transposase</fullName>
    </submittedName>
</protein>
<dbReference type="AlphaFoldDB" id="A0A0N4YKY0"/>
<comment type="subcellular location">
    <subcellularLocation>
        <location evidence="1">Nucleus</location>
    </subcellularLocation>
</comment>
<dbReference type="EMBL" id="UYSL01022936">
    <property type="protein sequence ID" value="VDL81389.1"/>
    <property type="molecule type" value="Genomic_DNA"/>
</dbReference>
<evidence type="ECO:0000313" key="5">
    <source>
        <dbReference type="WBParaSite" id="NBR_0001772901-mRNA-1"/>
    </source>
</evidence>
<reference evidence="3 4" key="2">
    <citation type="submission" date="2018-11" db="EMBL/GenBank/DDBJ databases">
        <authorList>
            <consortium name="Pathogen Informatics"/>
        </authorList>
    </citation>
    <scope>NUCLEOTIDE SEQUENCE [LARGE SCALE GENOMIC DNA]</scope>
</reference>